<dbReference type="SUPFAM" id="SSF50129">
    <property type="entry name" value="GroES-like"/>
    <property type="match status" value="1"/>
</dbReference>
<reference evidence="5" key="1">
    <citation type="submission" date="2022-11" db="EMBL/GenBank/DDBJ databases">
        <authorList>
            <person name="Petersen C."/>
        </authorList>
    </citation>
    <scope>NUCLEOTIDE SEQUENCE</scope>
    <source>
        <strain evidence="5">IBT 20477</strain>
    </source>
</reference>
<dbReference type="Gene3D" id="3.90.180.10">
    <property type="entry name" value="Medium-chain alcohol dehydrogenases, catalytic domain"/>
    <property type="match status" value="1"/>
</dbReference>
<keyword evidence="2" id="KW-0862">Zinc</keyword>
<dbReference type="PANTHER" id="PTHR42683">
    <property type="entry name" value="ALDEHYDE REDUCTASE"/>
    <property type="match status" value="1"/>
</dbReference>
<evidence type="ECO:0000313" key="6">
    <source>
        <dbReference type="Proteomes" id="UP001150942"/>
    </source>
</evidence>
<evidence type="ECO:0000256" key="3">
    <source>
        <dbReference type="ARBA" id="ARBA00023002"/>
    </source>
</evidence>
<gene>
    <name evidence="5" type="ORF">N7449_004723</name>
</gene>
<protein>
    <submittedName>
        <fullName evidence="5">NADP-dependent alcohol dehydrogenase 6</fullName>
    </submittedName>
</protein>
<evidence type="ECO:0000256" key="1">
    <source>
        <dbReference type="ARBA" id="ARBA00022723"/>
    </source>
</evidence>
<dbReference type="Pfam" id="PF08240">
    <property type="entry name" value="ADH_N"/>
    <property type="match status" value="1"/>
</dbReference>
<comment type="caution">
    <text evidence="5">The sequence shown here is derived from an EMBL/GenBank/DDBJ whole genome shotgun (WGS) entry which is preliminary data.</text>
</comment>
<keyword evidence="6" id="KW-1185">Reference proteome</keyword>
<proteinExistence type="predicted"/>
<accession>A0A9W9MJX7</accession>
<dbReference type="EMBL" id="JAPQKQ010000003">
    <property type="protein sequence ID" value="KAJ5202644.1"/>
    <property type="molecule type" value="Genomic_DNA"/>
</dbReference>
<dbReference type="InterPro" id="IPR011032">
    <property type="entry name" value="GroES-like_sf"/>
</dbReference>
<reference evidence="5" key="2">
    <citation type="journal article" date="2023" name="IMA Fungus">
        <title>Comparative genomic study of the Penicillium genus elucidates a diverse pangenome and 15 lateral gene transfer events.</title>
        <authorList>
            <person name="Petersen C."/>
            <person name="Sorensen T."/>
            <person name="Nielsen M.R."/>
            <person name="Sondergaard T.E."/>
            <person name="Sorensen J.L."/>
            <person name="Fitzpatrick D.A."/>
            <person name="Frisvad J.C."/>
            <person name="Nielsen K.L."/>
        </authorList>
    </citation>
    <scope>NUCLEOTIDE SEQUENCE</scope>
    <source>
        <strain evidence="5">IBT 20477</strain>
    </source>
</reference>
<evidence type="ECO:0000313" key="5">
    <source>
        <dbReference type="EMBL" id="KAJ5202644.1"/>
    </source>
</evidence>
<dbReference type="OrthoDB" id="1879366at2759"/>
<dbReference type="InterPro" id="IPR047109">
    <property type="entry name" value="CAD-like"/>
</dbReference>
<feature type="domain" description="Alcohol dehydrogenase-like N-terminal" evidence="4">
    <location>
        <begin position="45"/>
        <end position="95"/>
    </location>
</feature>
<keyword evidence="3" id="KW-0560">Oxidoreductase</keyword>
<dbReference type="InterPro" id="IPR013154">
    <property type="entry name" value="ADH-like_N"/>
</dbReference>
<name>A0A9W9MJX7_9EURO</name>
<keyword evidence="1" id="KW-0479">Metal-binding</keyword>
<dbReference type="GO" id="GO:0046872">
    <property type="term" value="F:metal ion binding"/>
    <property type="evidence" value="ECO:0007669"/>
    <property type="project" value="UniProtKB-KW"/>
</dbReference>
<dbReference type="AlphaFoldDB" id="A0A9W9MJX7"/>
<evidence type="ECO:0000259" key="4">
    <source>
        <dbReference type="Pfam" id="PF08240"/>
    </source>
</evidence>
<dbReference type="GO" id="GO:0016616">
    <property type="term" value="F:oxidoreductase activity, acting on the CH-OH group of donors, NAD or NADP as acceptor"/>
    <property type="evidence" value="ECO:0007669"/>
    <property type="project" value="InterPro"/>
</dbReference>
<sequence>MGYPETFDGYMVSSHESWSDFQKQELRERADFLSLQFKPKSLGECDVEVAIEACGVCGGDVHTLTGSWGQAKLPVCVGYEVVGKVVRIGPQTTPIDISEDGCKEAAEKVGCRMSDVGCRRFRQEKCLSRFKFRLCIRIRIILEQLAQGVQVSVEFRDERAPPVGQ</sequence>
<organism evidence="5 6">
    <name type="scientific">Penicillium cf. viridicatum</name>
    <dbReference type="NCBI Taxonomy" id="2972119"/>
    <lineage>
        <taxon>Eukaryota</taxon>
        <taxon>Fungi</taxon>
        <taxon>Dikarya</taxon>
        <taxon>Ascomycota</taxon>
        <taxon>Pezizomycotina</taxon>
        <taxon>Eurotiomycetes</taxon>
        <taxon>Eurotiomycetidae</taxon>
        <taxon>Eurotiales</taxon>
        <taxon>Aspergillaceae</taxon>
        <taxon>Penicillium</taxon>
    </lineage>
</organism>
<evidence type="ECO:0000256" key="2">
    <source>
        <dbReference type="ARBA" id="ARBA00022833"/>
    </source>
</evidence>
<dbReference type="Proteomes" id="UP001150942">
    <property type="component" value="Unassembled WGS sequence"/>
</dbReference>